<feature type="non-terminal residue" evidence="6">
    <location>
        <position position="1"/>
    </location>
</feature>
<dbReference type="AlphaFoldDB" id="T0XY64"/>
<keyword evidence="2" id="KW-0378">Hydrolase</keyword>
<dbReference type="PANTHER" id="PTHR47959">
    <property type="entry name" value="ATP-DEPENDENT RNA HELICASE RHLE-RELATED"/>
    <property type="match status" value="1"/>
</dbReference>
<evidence type="ECO:0000259" key="5">
    <source>
        <dbReference type="PROSITE" id="PS51194"/>
    </source>
</evidence>
<dbReference type="GO" id="GO:0003724">
    <property type="term" value="F:RNA helicase activity"/>
    <property type="evidence" value="ECO:0007669"/>
    <property type="project" value="TreeGrafter"/>
</dbReference>
<sequence>HVINYDAPSTPEDYVHRVGRTARAGRDGVALTLITPIEILKIRDIEKHTRRPIERHTLEDLQQLAGVVSAVVG</sequence>
<keyword evidence="4" id="KW-0067">ATP-binding</keyword>
<feature type="domain" description="Helicase C-terminal" evidence="5">
    <location>
        <begin position="1"/>
        <end position="65"/>
    </location>
</feature>
<reference evidence="6" key="1">
    <citation type="submission" date="2013-08" db="EMBL/GenBank/DDBJ databases">
        <authorList>
            <person name="Mendez C."/>
            <person name="Richter M."/>
            <person name="Ferrer M."/>
            <person name="Sanchez J."/>
        </authorList>
    </citation>
    <scope>NUCLEOTIDE SEQUENCE</scope>
</reference>
<dbReference type="InterPro" id="IPR001650">
    <property type="entry name" value="Helicase_C-like"/>
</dbReference>
<gene>
    <name evidence="6" type="ORF">B1A_22123</name>
</gene>
<organism evidence="6">
    <name type="scientific">mine drainage metagenome</name>
    <dbReference type="NCBI Taxonomy" id="410659"/>
    <lineage>
        <taxon>unclassified sequences</taxon>
        <taxon>metagenomes</taxon>
        <taxon>ecological metagenomes</taxon>
    </lineage>
</organism>
<dbReference type="PANTHER" id="PTHR47959:SF13">
    <property type="entry name" value="ATP-DEPENDENT RNA HELICASE RHLE"/>
    <property type="match status" value="1"/>
</dbReference>
<protein>
    <submittedName>
        <fullName evidence="6">Helicase domain protein</fullName>
    </submittedName>
</protein>
<dbReference type="PROSITE" id="PS51194">
    <property type="entry name" value="HELICASE_CTER"/>
    <property type="match status" value="1"/>
</dbReference>
<dbReference type="InterPro" id="IPR050079">
    <property type="entry name" value="DEAD_box_RNA_helicase"/>
</dbReference>
<evidence type="ECO:0000256" key="1">
    <source>
        <dbReference type="ARBA" id="ARBA00022741"/>
    </source>
</evidence>
<keyword evidence="3 6" id="KW-0347">Helicase</keyword>
<dbReference type="Gene3D" id="3.40.50.300">
    <property type="entry name" value="P-loop containing nucleotide triphosphate hydrolases"/>
    <property type="match status" value="1"/>
</dbReference>
<dbReference type="Pfam" id="PF00271">
    <property type="entry name" value="Helicase_C"/>
    <property type="match status" value="1"/>
</dbReference>
<proteinExistence type="predicted"/>
<comment type="caution">
    <text evidence="6">The sequence shown here is derived from an EMBL/GenBank/DDBJ whole genome shotgun (WGS) entry which is preliminary data.</text>
</comment>
<evidence type="ECO:0000256" key="2">
    <source>
        <dbReference type="ARBA" id="ARBA00022801"/>
    </source>
</evidence>
<name>T0XY64_9ZZZZ</name>
<reference evidence="6" key="2">
    <citation type="journal article" date="2014" name="ISME J.">
        <title>Microbial stratification in low pH oxic and suboxic macroscopic growths along an acid mine drainage.</title>
        <authorList>
            <person name="Mendez-Garcia C."/>
            <person name="Mesa V."/>
            <person name="Sprenger R.R."/>
            <person name="Richter M."/>
            <person name="Diez M.S."/>
            <person name="Solano J."/>
            <person name="Bargiela R."/>
            <person name="Golyshina O.V."/>
            <person name="Manteca A."/>
            <person name="Ramos J.L."/>
            <person name="Gallego J.R."/>
            <person name="Llorente I."/>
            <person name="Martins Dos Santos V.A."/>
            <person name="Jensen O.N."/>
            <person name="Pelaez A.I."/>
            <person name="Sanchez J."/>
            <person name="Ferrer M."/>
        </authorList>
    </citation>
    <scope>NUCLEOTIDE SEQUENCE</scope>
</reference>
<dbReference type="GO" id="GO:0005524">
    <property type="term" value="F:ATP binding"/>
    <property type="evidence" value="ECO:0007669"/>
    <property type="project" value="UniProtKB-KW"/>
</dbReference>
<dbReference type="InterPro" id="IPR027417">
    <property type="entry name" value="P-loop_NTPase"/>
</dbReference>
<accession>T0XY64</accession>
<dbReference type="GO" id="GO:0005829">
    <property type="term" value="C:cytosol"/>
    <property type="evidence" value="ECO:0007669"/>
    <property type="project" value="TreeGrafter"/>
</dbReference>
<evidence type="ECO:0000256" key="3">
    <source>
        <dbReference type="ARBA" id="ARBA00022806"/>
    </source>
</evidence>
<evidence type="ECO:0000313" key="6">
    <source>
        <dbReference type="EMBL" id="EQD25863.1"/>
    </source>
</evidence>
<dbReference type="SUPFAM" id="SSF52540">
    <property type="entry name" value="P-loop containing nucleoside triphosphate hydrolases"/>
    <property type="match status" value="1"/>
</dbReference>
<evidence type="ECO:0000256" key="4">
    <source>
        <dbReference type="ARBA" id="ARBA00022840"/>
    </source>
</evidence>
<keyword evidence="1" id="KW-0547">Nucleotide-binding</keyword>
<dbReference type="EMBL" id="AUZX01016362">
    <property type="protein sequence ID" value="EQD25863.1"/>
    <property type="molecule type" value="Genomic_DNA"/>
</dbReference>
<dbReference type="GO" id="GO:0016787">
    <property type="term" value="F:hydrolase activity"/>
    <property type="evidence" value="ECO:0007669"/>
    <property type="project" value="UniProtKB-KW"/>
</dbReference>